<dbReference type="EMBL" id="AFWA02000013">
    <property type="protein sequence ID" value="EMR09417.1"/>
    <property type="molecule type" value="Genomic_DNA"/>
</dbReference>
<gene>
    <name evidence="4" type="ORF">PNEG_02361</name>
</gene>
<evidence type="ECO:0000313" key="4">
    <source>
        <dbReference type="EMBL" id="EMR09417.1"/>
    </source>
</evidence>
<sequence length="215" mass="25863">MFDEGNYFNIITMIINNILELLIKNRLLIEERPLKKILKRCISIIKRPYNISTEFQKSLDNQINIDFTYFELTIKRLLLLWKTNKLETLNYSNEKIDIEKKILFTKTNIHQLYDKLHEIQKTKSNKIEYNNLTNEIQTDHPKDRKTLQDLINKLHSEIRDLKLEKKSYINTWHSRKSQFAETINSLQAISDQIQIEKEQEKSRNLSEIETHEQNT</sequence>
<organism evidence="4 5">
    <name type="scientific">Pneumocystis murina (strain B123)</name>
    <name type="common">Mouse pneumocystis pneumonia agent</name>
    <name type="synonym">Pneumocystis carinii f. sp. muris</name>
    <dbReference type="NCBI Taxonomy" id="1069680"/>
    <lineage>
        <taxon>Eukaryota</taxon>
        <taxon>Fungi</taxon>
        <taxon>Dikarya</taxon>
        <taxon>Ascomycota</taxon>
        <taxon>Taphrinomycotina</taxon>
        <taxon>Pneumocystomycetes</taxon>
        <taxon>Pneumocystaceae</taxon>
        <taxon>Pneumocystis</taxon>
    </lineage>
</organism>
<evidence type="ECO:0000256" key="1">
    <source>
        <dbReference type="ARBA" id="ARBA00004123"/>
    </source>
</evidence>
<reference evidence="5" key="1">
    <citation type="journal article" date="2016" name="Nat. Commun.">
        <title>Genome analysis of three Pneumocystis species reveals adaptation mechanisms to life exclusively in mammalian hosts.</title>
        <authorList>
            <person name="Ma L."/>
            <person name="Chen Z."/>
            <person name="Huang D.W."/>
            <person name="Kutty G."/>
            <person name="Ishihara M."/>
            <person name="Wang H."/>
            <person name="Abouelleil A."/>
            <person name="Bishop L."/>
            <person name="Davey E."/>
            <person name="Deng R."/>
            <person name="Deng X."/>
            <person name="Fan L."/>
            <person name="Fantoni G."/>
            <person name="Fitzgerald M."/>
            <person name="Gogineni E."/>
            <person name="Goldberg J.M."/>
            <person name="Handley G."/>
            <person name="Hu X."/>
            <person name="Huber C."/>
            <person name="Jiao X."/>
            <person name="Jones K."/>
            <person name="Levin J.Z."/>
            <person name="Liu Y."/>
            <person name="Macdonald P."/>
            <person name="Melnikov A."/>
            <person name="Raley C."/>
            <person name="Sassi M."/>
            <person name="Sherman B.T."/>
            <person name="Song X."/>
            <person name="Sykes S."/>
            <person name="Tran B."/>
            <person name="Walsh L."/>
            <person name="Xia Y."/>
            <person name="Yang J."/>
            <person name="Young S."/>
            <person name="Zeng Q."/>
            <person name="Zheng X."/>
            <person name="Stephens R."/>
            <person name="Nusbaum C."/>
            <person name="Birren B.W."/>
            <person name="Azadi P."/>
            <person name="Lempicki R.A."/>
            <person name="Cuomo C.A."/>
            <person name="Kovacs J.A."/>
        </authorList>
    </citation>
    <scope>NUCLEOTIDE SEQUENCE [LARGE SCALE GENOMIC DNA]</scope>
    <source>
        <strain evidence="5">B123</strain>
    </source>
</reference>
<evidence type="ECO:0000256" key="2">
    <source>
        <dbReference type="ARBA" id="ARBA00023242"/>
    </source>
</evidence>
<dbReference type="OrthoDB" id="205166at2759"/>
<dbReference type="InterPro" id="IPR008501">
    <property type="entry name" value="THOC7/Mft1"/>
</dbReference>
<dbReference type="AlphaFoldDB" id="M7NQ77"/>
<accession>M7NQ77</accession>
<feature type="coiled-coil region" evidence="3">
    <location>
        <begin position="144"/>
        <end position="171"/>
    </location>
</feature>
<dbReference type="OMA" id="FISKCHE"/>
<protein>
    <submittedName>
        <fullName evidence="4">Uncharacterized protein</fullName>
    </submittedName>
</protein>
<dbReference type="GeneID" id="19896054"/>
<dbReference type="STRING" id="1069680.M7NQ77"/>
<dbReference type="RefSeq" id="XP_007874365.1">
    <property type="nucleotide sequence ID" value="XM_007876174.1"/>
</dbReference>
<dbReference type="GO" id="GO:0000445">
    <property type="term" value="C:THO complex part of transcription export complex"/>
    <property type="evidence" value="ECO:0007669"/>
    <property type="project" value="InterPro"/>
</dbReference>
<proteinExistence type="predicted"/>
<evidence type="ECO:0000313" key="5">
    <source>
        <dbReference type="Proteomes" id="UP000011958"/>
    </source>
</evidence>
<dbReference type="Pfam" id="PF05615">
    <property type="entry name" value="THOC7"/>
    <property type="match status" value="1"/>
</dbReference>
<comment type="caution">
    <text evidence="4">The sequence shown here is derived from an EMBL/GenBank/DDBJ whole genome shotgun (WGS) entry which is preliminary data.</text>
</comment>
<comment type="subcellular location">
    <subcellularLocation>
        <location evidence="1">Nucleus</location>
    </subcellularLocation>
</comment>
<name>M7NQ77_PNEMU</name>
<dbReference type="HOGENOM" id="CLU_1283740_0_0_1"/>
<dbReference type="eggNOG" id="ENOG502S942">
    <property type="taxonomic scope" value="Eukaryota"/>
</dbReference>
<keyword evidence="2" id="KW-0539">Nucleus</keyword>
<keyword evidence="5" id="KW-1185">Reference proteome</keyword>
<dbReference type="GO" id="GO:0006397">
    <property type="term" value="P:mRNA processing"/>
    <property type="evidence" value="ECO:0007669"/>
    <property type="project" value="InterPro"/>
</dbReference>
<keyword evidence="3" id="KW-0175">Coiled coil</keyword>
<dbReference type="VEuPathDB" id="FungiDB:PNEG_02361"/>
<dbReference type="Proteomes" id="UP000011958">
    <property type="component" value="Unassembled WGS sequence"/>
</dbReference>
<evidence type="ECO:0000256" key="3">
    <source>
        <dbReference type="SAM" id="Coils"/>
    </source>
</evidence>